<gene>
    <name evidence="1" type="ORF">TGEB3V08_LOCUS8600</name>
</gene>
<dbReference type="AlphaFoldDB" id="A0A7R9PP91"/>
<protein>
    <submittedName>
        <fullName evidence="1">Uncharacterized protein</fullName>
    </submittedName>
</protein>
<sequence>MMMMETRGDLQFIECSESRYKMEPCNSFTFVNVEEIKREPENNYELQIQKEPQIKTEARYLTNFKSGPFFHITLTLLLQFRVYYAPGTLPRWALHNARDFTPESAKRPAEGGIPILIISMLVNSGAASQLGLPVLYNRIVVEVRISMLVNSGAASQLGLPVLYNRIVVEVRFKSLTIFQQYRTGLQEGYDLSVFFKRTDHLLPGDKLGDLFGQLPELLKVDVAVRESANMTNVSSAVLNDTNENLKFACIYENELVLKIVNKFRQFALVEKVEVLDEQREEGNDDALSLISGSCGPPHGGLQGGPVAAEVGGGVHLVFKDGEFGRLHFAPL</sequence>
<proteinExistence type="predicted"/>
<organism evidence="1">
    <name type="scientific">Timema genevievae</name>
    <name type="common">Walking stick</name>
    <dbReference type="NCBI Taxonomy" id="629358"/>
    <lineage>
        <taxon>Eukaryota</taxon>
        <taxon>Metazoa</taxon>
        <taxon>Ecdysozoa</taxon>
        <taxon>Arthropoda</taxon>
        <taxon>Hexapoda</taxon>
        <taxon>Insecta</taxon>
        <taxon>Pterygota</taxon>
        <taxon>Neoptera</taxon>
        <taxon>Polyneoptera</taxon>
        <taxon>Phasmatodea</taxon>
        <taxon>Timematodea</taxon>
        <taxon>Timematoidea</taxon>
        <taxon>Timematidae</taxon>
        <taxon>Timema</taxon>
    </lineage>
</organism>
<reference evidence="1" key="1">
    <citation type="submission" date="2020-11" db="EMBL/GenBank/DDBJ databases">
        <authorList>
            <person name="Tran Van P."/>
        </authorList>
    </citation>
    <scope>NUCLEOTIDE SEQUENCE</scope>
</reference>
<evidence type="ECO:0000313" key="1">
    <source>
        <dbReference type="EMBL" id="CAD7603031.1"/>
    </source>
</evidence>
<accession>A0A7R9PP91</accession>
<name>A0A7R9PP91_TIMGE</name>
<dbReference type="EMBL" id="OE843394">
    <property type="protein sequence ID" value="CAD7603031.1"/>
    <property type="molecule type" value="Genomic_DNA"/>
</dbReference>